<dbReference type="EC" id="2.7.13.3" evidence="2"/>
<evidence type="ECO:0000259" key="11">
    <source>
        <dbReference type="PROSITE" id="PS50110"/>
    </source>
</evidence>
<feature type="transmembrane region" description="Helical" evidence="9">
    <location>
        <begin position="239"/>
        <end position="258"/>
    </location>
</feature>
<feature type="transmembrane region" description="Helical" evidence="9">
    <location>
        <begin position="396"/>
        <end position="422"/>
    </location>
</feature>
<dbReference type="InterPro" id="IPR005467">
    <property type="entry name" value="His_kinase_dom"/>
</dbReference>
<protein>
    <recommendedName>
        <fullName evidence="2">histidine kinase</fullName>
        <ecNumber evidence="2">2.7.13.3</ecNumber>
    </recommendedName>
</protein>
<dbReference type="PROSITE" id="PS50110">
    <property type="entry name" value="RESPONSE_REGULATORY"/>
    <property type="match status" value="1"/>
</dbReference>
<dbReference type="InterPro" id="IPR004358">
    <property type="entry name" value="Sig_transdc_His_kin-like_C"/>
</dbReference>
<organism evidence="12 13">
    <name type="scientific">Granulibacter bethesdensis (strain ATCC BAA-1260 / CGDNIH1)</name>
    <dbReference type="NCBI Taxonomy" id="391165"/>
    <lineage>
        <taxon>Bacteria</taxon>
        <taxon>Pseudomonadati</taxon>
        <taxon>Pseudomonadota</taxon>
        <taxon>Alphaproteobacteria</taxon>
        <taxon>Acetobacterales</taxon>
        <taxon>Acetobacteraceae</taxon>
        <taxon>Granulibacter</taxon>
    </lineage>
</organism>
<evidence type="ECO:0000256" key="7">
    <source>
        <dbReference type="PROSITE-ProRule" id="PRU00169"/>
    </source>
</evidence>
<dbReference type="InterPro" id="IPR036890">
    <property type="entry name" value="HATPase_C_sf"/>
</dbReference>
<reference evidence="12 13" key="1">
    <citation type="journal article" date="2007" name="J. Bacteriol.">
        <title>Genome sequence analysis of the emerging human pathogenic acetic acid bacterium Granulibacter bethesdensis.</title>
        <authorList>
            <person name="Greenberg D.E."/>
            <person name="Porcella S.F."/>
            <person name="Zelazny A.M."/>
            <person name="Virtaneva K."/>
            <person name="Sturdevant D.E."/>
            <person name="Kupko J.J.III."/>
            <person name="Barbian K.D."/>
            <person name="Babar A."/>
            <person name="Dorward D.W."/>
            <person name="Holland S.M."/>
        </authorList>
    </citation>
    <scope>NUCLEOTIDE SEQUENCE [LARGE SCALE GENOMIC DNA]</scope>
    <source>
        <strain evidence="13">ATCC BAA-1260 / CGDNIH1</strain>
    </source>
</reference>
<feature type="transmembrane region" description="Helical" evidence="9">
    <location>
        <begin position="521"/>
        <end position="544"/>
    </location>
</feature>
<keyword evidence="5" id="KW-0418">Kinase</keyword>
<evidence type="ECO:0000256" key="9">
    <source>
        <dbReference type="SAM" id="Phobius"/>
    </source>
</evidence>
<feature type="transmembrane region" description="Helical" evidence="9">
    <location>
        <begin position="352"/>
        <end position="384"/>
    </location>
</feature>
<evidence type="ECO:0000256" key="8">
    <source>
        <dbReference type="SAM" id="MobiDB-lite"/>
    </source>
</evidence>
<feature type="transmembrane region" description="Helical" evidence="9">
    <location>
        <begin position="550"/>
        <end position="572"/>
    </location>
</feature>
<dbReference type="KEGG" id="gbe:GbCGDNIH1_1837"/>
<keyword evidence="4 12" id="KW-0808">Transferase</keyword>
<keyword evidence="9" id="KW-0812">Transmembrane</keyword>
<keyword evidence="13" id="KW-1185">Reference proteome</keyword>
<name>Q0BR17_GRABC</name>
<dbReference type="PRINTS" id="PR00344">
    <property type="entry name" value="BCTRLSENSOR"/>
</dbReference>
<dbReference type="GO" id="GO:0000155">
    <property type="term" value="F:phosphorelay sensor kinase activity"/>
    <property type="evidence" value="ECO:0007669"/>
    <property type="project" value="InterPro"/>
</dbReference>
<evidence type="ECO:0000256" key="5">
    <source>
        <dbReference type="ARBA" id="ARBA00022777"/>
    </source>
</evidence>
<feature type="transmembrane region" description="Helical" evidence="9">
    <location>
        <begin position="482"/>
        <end position="500"/>
    </location>
</feature>
<proteinExistence type="predicted"/>
<evidence type="ECO:0000256" key="3">
    <source>
        <dbReference type="ARBA" id="ARBA00022553"/>
    </source>
</evidence>
<evidence type="ECO:0000256" key="2">
    <source>
        <dbReference type="ARBA" id="ARBA00012438"/>
    </source>
</evidence>
<dbReference type="Gene3D" id="1.10.287.130">
    <property type="match status" value="1"/>
</dbReference>
<feature type="compositionally biased region" description="Basic and acidic residues" evidence="8">
    <location>
        <begin position="55"/>
        <end position="64"/>
    </location>
</feature>
<keyword evidence="9" id="KW-1133">Transmembrane helix</keyword>
<dbReference type="eggNOG" id="COG1457">
    <property type="taxonomic scope" value="Bacteria"/>
</dbReference>
<feature type="transmembrane region" description="Helical" evidence="9">
    <location>
        <begin position="702"/>
        <end position="723"/>
    </location>
</feature>
<feature type="domain" description="Histidine kinase" evidence="10">
    <location>
        <begin position="774"/>
        <end position="991"/>
    </location>
</feature>
<evidence type="ECO:0000313" key="12">
    <source>
        <dbReference type="EMBL" id="ABI62735.2"/>
    </source>
</evidence>
<dbReference type="SUPFAM" id="SSF55874">
    <property type="entry name" value="ATPase domain of HSP90 chaperone/DNA topoisomerase II/histidine kinase"/>
    <property type="match status" value="1"/>
</dbReference>
<dbReference type="SMART" id="SM00388">
    <property type="entry name" value="HisKA"/>
    <property type="match status" value="1"/>
</dbReference>
<feature type="transmembrane region" description="Helical" evidence="9">
    <location>
        <begin position="132"/>
        <end position="158"/>
    </location>
</feature>
<dbReference type="PROSITE" id="PS50109">
    <property type="entry name" value="HIS_KIN"/>
    <property type="match status" value="1"/>
</dbReference>
<dbReference type="eggNOG" id="COG0642">
    <property type="taxonomic scope" value="Bacteria"/>
</dbReference>
<dbReference type="Gene3D" id="1.10.4160.10">
    <property type="entry name" value="Hydantoin permease"/>
    <property type="match status" value="1"/>
</dbReference>
<feature type="transmembrane region" description="Helical" evidence="9">
    <location>
        <begin position="164"/>
        <end position="184"/>
    </location>
</feature>
<dbReference type="SUPFAM" id="SSF52172">
    <property type="entry name" value="CheY-like"/>
    <property type="match status" value="1"/>
</dbReference>
<dbReference type="STRING" id="391165.GbCGDNIH1_1837"/>
<dbReference type="Pfam" id="PF00072">
    <property type="entry name" value="Response_reg"/>
    <property type="match status" value="1"/>
</dbReference>
<dbReference type="CDD" id="cd17546">
    <property type="entry name" value="REC_hyHK_CKI1_RcsC-like"/>
    <property type="match status" value="1"/>
</dbReference>
<keyword evidence="6" id="KW-0902">Two-component regulatory system</keyword>
<feature type="modified residue" description="4-aspartylphosphate" evidence="7">
    <location>
        <position position="1073"/>
    </location>
</feature>
<feature type="transmembrane region" description="Helical" evidence="9">
    <location>
        <begin position="313"/>
        <end position="331"/>
    </location>
</feature>
<dbReference type="CDD" id="cd00082">
    <property type="entry name" value="HisKA"/>
    <property type="match status" value="1"/>
</dbReference>
<dbReference type="CDD" id="cd16922">
    <property type="entry name" value="HATPase_EvgS-ArcB-TorS-like"/>
    <property type="match status" value="1"/>
</dbReference>
<accession>Q0BR17</accession>
<dbReference type="AlphaFoldDB" id="Q0BR17"/>
<dbReference type="Pfam" id="PF00512">
    <property type="entry name" value="HisKA"/>
    <property type="match status" value="1"/>
</dbReference>
<dbReference type="PANTHER" id="PTHR43047">
    <property type="entry name" value="TWO-COMPONENT HISTIDINE PROTEIN KINASE"/>
    <property type="match status" value="1"/>
</dbReference>
<dbReference type="InterPro" id="IPR001789">
    <property type="entry name" value="Sig_transdc_resp-reg_receiver"/>
</dbReference>
<dbReference type="SUPFAM" id="SSF47384">
    <property type="entry name" value="Homodimeric domain of signal transducing histidine kinase"/>
    <property type="match status" value="1"/>
</dbReference>
<dbReference type="InterPro" id="IPR003594">
    <property type="entry name" value="HATPase_dom"/>
</dbReference>
<evidence type="ECO:0000256" key="1">
    <source>
        <dbReference type="ARBA" id="ARBA00000085"/>
    </source>
</evidence>
<feature type="transmembrane region" description="Helical" evidence="9">
    <location>
        <begin position="664"/>
        <end position="682"/>
    </location>
</feature>
<dbReference type="EMBL" id="CP000394">
    <property type="protein sequence ID" value="ABI62735.2"/>
    <property type="molecule type" value="Genomic_DNA"/>
</dbReference>
<evidence type="ECO:0000256" key="4">
    <source>
        <dbReference type="ARBA" id="ARBA00022679"/>
    </source>
</evidence>
<dbReference type="Gene3D" id="3.30.565.10">
    <property type="entry name" value="Histidine kinase-like ATPase, C-terminal domain"/>
    <property type="match status" value="1"/>
</dbReference>
<dbReference type="SMART" id="SM00387">
    <property type="entry name" value="HATPase_c"/>
    <property type="match status" value="1"/>
</dbReference>
<dbReference type="FunFam" id="3.30.565.10:FF:000010">
    <property type="entry name" value="Sensor histidine kinase RcsC"/>
    <property type="match status" value="1"/>
</dbReference>
<dbReference type="Proteomes" id="UP000001963">
    <property type="component" value="Chromosome"/>
</dbReference>
<gene>
    <name evidence="12" type="ordered locus">GbCGDNIH1_1837</name>
</gene>
<dbReference type="Gene3D" id="3.40.50.2300">
    <property type="match status" value="1"/>
</dbReference>
<dbReference type="Pfam" id="PF02518">
    <property type="entry name" value="HATPase_c"/>
    <property type="match status" value="1"/>
</dbReference>
<feature type="region of interest" description="Disordered" evidence="8">
    <location>
        <begin position="48"/>
        <end position="88"/>
    </location>
</feature>
<dbReference type="InterPro" id="IPR003661">
    <property type="entry name" value="HisK_dim/P_dom"/>
</dbReference>
<dbReference type="InterPro" id="IPR036097">
    <property type="entry name" value="HisK_dim/P_sf"/>
</dbReference>
<feature type="domain" description="Response regulatory" evidence="11">
    <location>
        <begin position="1019"/>
        <end position="1139"/>
    </location>
</feature>
<feature type="transmembrane region" description="Helical" evidence="9">
    <location>
        <begin position="270"/>
        <end position="293"/>
    </location>
</feature>
<dbReference type="SMART" id="SM00448">
    <property type="entry name" value="REC"/>
    <property type="match status" value="1"/>
</dbReference>
<keyword evidence="3 7" id="KW-0597">Phosphoprotein</keyword>
<sequence length="1243" mass="136551">MIGHMFCPDGHVGGKNRFRFATYWSGRTPIMDTSYDVWQRIADEGRLPHHTRPYGGEDGKRSGEKTGPLWHTAPDMTQRPLPESPEGSPWISRQRIVRIRRDYNRWVADETLEDYALRFTARRARRWSGLRIANTALSAISFLALEAIGGTITVGYGFTNAVSAIFAVGLLIFLAGLPISLQAARAGVDIDLLTRGAGFGYIGSTITSLIYASFTFLFFALESVILASMLKICFGIPLYAAYLICSVVVIPVVVRGISAINRVQLWTQPLWLVLHCIPFIAIALNGRDILGLWVGFAGISPLSGMPGGHGFDWLGFGAAASIIMSLITQIGEQIDYLRFIPAETQERHRFRWTMTVLAGGAGWIFPGMLKMLAGSFLAVFAIHAGIPAMEAIQPAWMYRIAFGSLGLHPTAALFLAALFVFISQFKINVTNAYAGSIAWSNFFSRLTHAHPGRVVWLIFNIAIALALMELGVFQAIEATLHNYSSIAAAWMGALVSDLTMNRALGLAPRQIEFKRAHLPDVNPVGVGAMLTAITVSLCAQAGWFGVAAGVFSPFLGFATAFAAAPVIAWVTGGKTYLARKPRRSWAHRQSLHCVVCENDFEPEDSAYCPAYGDAICSLCCSLDARCDDLCKKPETRLSVQWHRIRQWLTPTRLQPVLNSLGGRYCIVFAMLGGSTGLMLLGIYHQTVSGLTRTDPLLRSAFWQAWCVMLLISGIAAWLLVLALQSRHVAREESRRQTALLMNEIRAHRRTDAKLQKAKEAAESANLAKSRFVVGASHELRSPLNAILGYAQLMDGDETLPPRWQRAIGIMRRSGEHLAGLIEGLLDISKIEAGRIDVARDAVRLGDFLDQIVSMFRIQAEAKGIDFIFDRPETLPDQVYTDERRLRQILINLLSNAIKFTRYGRVTFRVRWRSQIADLDITDTGIGIDEQELERIFEPFHRTSGALHASMPGIGLGLTITKLLVQILGGDITVQSKLGEGSTFHIRLMLSEVQQSTEAPAETLQPTSATIAATLRPGMTAIIADDDPVHRDMMSDILAPLGITAIQAVNGQACLELAEEQRRAGNVVALFLLDIQMPGLNGWEVARYLRESGFSEATILIISANSGAISGGSMAGDHHDGLLSKPVDISMLYAFLHQRLHLQNKTIAKSEPLPIIGATALPPEQGLTKLDARQRNELRQLLAIGYMRGLRNKMEDIATTHPDTRPDIDRLRHLADQFDLNGLSALLDHTSAESSPLLSDSNAP</sequence>
<evidence type="ECO:0000256" key="6">
    <source>
        <dbReference type="ARBA" id="ARBA00023012"/>
    </source>
</evidence>
<evidence type="ECO:0000313" key="13">
    <source>
        <dbReference type="Proteomes" id="UP000001963"/>
    </source>
</evidence>
<comment type="catalytic activity">
    <reaction evidence="1">
        <text>ATP + protein L-histidine = ADP + protein N-phospho-L-histidine.</text>
        <dbReference type="EC" id="2.7.13.3"/>
    </reaction>
</comment>
<dbReference type="eggNOG" id="COG0784">
    <property type="taxonomic scope" value="Bacteria"/>
</dbReference>
<feature type="transmembrane region" description="Helical" evidence="9">
    <location>
        <begin position="196"/>
        <end position="219"/>
    </location>
</feature>
<evidence type="ECO:0000259" key="10">
    <source>
        <dbReference type="PROSITE" id="PS50109"/>
    </source>
</evidence>
<dbReference type="InterPro" id="IPR011006">
    <property type="entry name" value="CheY-like_superfamily"/>
</dbReference>
<feature type="transmembrane region" description="Helical" evidence="9">
    <location>
        <begin position="454"/>
        <end position="476"/>
    </location>
</feature>
<keyword evidence="9" id="KW-0472">Membrane</keyword>